<dbReference type="NCBIfam" id="NF005929">
    <property type="entry name" value="PRK07946.1"/>
    <property type="match status" value="1"/>
</dbReference>
<dbReference type="PANTHER" id="PTHR34583:SF2">
    <property type="entry name" value="ANTIPORTER SUBUNIT MNHC2-RELATED"/>
    <property type="match status" value="1"/>
</dbReference>
<evidence type="ECO:0000256" key="1">
    <source>
        <dbReference type="ARBA" id="ARBA00004651"/>
    </source>
</evidence>
<dbReference type="InterPro" id="IPR039428">
    <property type="entry name" value="NUOK/Mnh_C1-like"/>
</dbReference>
<evidence type="ECO:0000256" key="8">
    <source>
        <dbReference type="SAM" id="Phobius"/>
    </source>
</evidence>
<keyword evidence="4 8" id="KW-0812">Transmembrane</keyword>
<name>A0ABP5MC19_9MICO</name>
<keyword evidence="6 8" id="KW-0472">Membrane</keyword>
<feature type="transmembrane region" description="Helical" evidence="8">
    <location>
        <begin position="72"/>
        <end position="91"/>
    </location>
</feature>
<feature type="transmembrane region" description="Helical" evidence="8">
    <location>
        <begin position="6"/>
        <end position="23"/>
    </location>
</feature>
<reference evidence="10" key="1">
    <citation type="journal article" date="2019" name="Int. J. Syst. Evol. Microbiol.">
        <title>The Global Catalogue of Microorganisms (GCM) 10K type strain sequencing project: providing services to taxonomists for standard genome sequencing and annotation.</title>
        <authorList>
            <consortium name="The Broad Institute Genomics Platform"/>
            <consortium name="The Broad Institute Genome Sequencing Center for Infectious Disease"/>
            <person name="Wu L."/>
            <person name="Ma J."/>
        </authorList>
    </citation>
    <scope>NUCLEOTIDE SEQUENCE [LARGE SCALE GENOMIC DNA]</scope>
    <source>
        <strain evidence="10">JCM 16026</strain>
    </source>
</reference>
<evidence type="ECO:0000256" key="6">
    <source>
        <dbReference type="ARBA" id="ARBA00023136"/>
    </source>
</evidence>
<sequence length="183" mass="19044">MIPSLALVVAGGALLACGVYLILERSILRILAGVILASNGVNLLFLVASGAAGRSPIIGEGAAEISDPLPQAFVLTAIVISLAASAFMLALSYRSFQLDGHDEVADDVEDALVRRRADADLTSASFAERPGVDDDTESGGVQSPELSPEEVDPRDVPDTEEPELPEPLLEDEPQGAIDPDGRG</sequence>
<evidence type="ECO:0000256" key="2">
    <source>
        <dbReference type="ARBA" id="ARBA00010388"/>
    </source>
</evidence>
<evidence type="ECO:0000256" key="7">
    <source>
        <dbReference type="SAM" id="MobiDB-lite"/>
    </source>
</evidence>
<accession>A0ABP5MC19</accession>
<organism evidence="9 10">
    <name type="scientific">Agrococcus versicolor</name>
    <dbReference type="NCBI Taxonomy" id="501482"/>
    <lineage>
        <taxon>Bacteria</taxon>
        <taxon>Bacillati</taxon>
        <taxon>Actinomycetota</taxon>
        <taxon>Actinomycetes</taxon>
        <taxon>Micrococcales</taxon>
        <taxon>Microbacteriaceae</taxon>
        <taxon>Agrococcus</taxon>
    </lineage>
</organism>
<keyword evidence="3" id="KW-1003">Cell membrane</keyword>
<evidence type="ECO:0000256" key="4">
    <source>
        <dbReference type="ARBA" id="ARBA00022692"/>
    </source>
</evidence>
<dbReference type="Gene3D" id="1.10.287.3510">
    <property type="match status" value="1"/>
</dbReference>
<dbReference type="EMBL" id="BAAAQT010000005">
    <property type="protein sequence ID" value="GAA2172185.1"/>
    <property type="molecule type" value="Genomic_DNA"/>
</dbReference>
<keyword evidence="5 8" id="KW-1133">Transmembrane helix</keyword>
<evidence type="ECO:0000313" key="9">
    <source>
        <dbReference type="EMBL" id="GAA2172185.1"/>
    </source>
</evidence>
<evidence type="ECO:0000313" key="10">
    <source>
        <dbReference type="Proteomes" id="UP001501599"/>
    </source>
</evidence>
<feature type="region of interest" description="Disordered" evidence="7">
    <location>
        <begin position="124"/>
        <end position="183"/>
    </location>
</feature>
<evidence type="ECO:0000256" key="3">
    <source>
        <dbReference type="ARBA" id="ARBA00022475"/>
    </source>
</evidence>
<feature type="compositionally biased region" description="Acidic residues" evidence="7">
    <location>
        <begin position="158"/>
        <end position="173"/>
    </location>
</feature>
<proteinExistence type="inferred from homology"/>
<evidence type="ECO:0008006" key="11">
    <source>
        <dbReference type="Google" id="ProtNLM"/>
    </source>
</evidence>
<comment type="similarity">
    <text evidence="2">Belongs to the CPA3 antiporters (TC 2.A.63) subunit C family.</text>
</comment>
<dbReference type="InterPro" id="IPR050601">
    <property type="entry name" value="CPA3_antiporter_subunitC"/>
</dbReference>
<gene>
    <name evidence="9" type="ORF">GCM10009846_09130</name>
</gene>
<dbReference type="PANTHER" id="PTHR34583">
    <property type="entry name" value="ANTIPORTER SUBUNIT MNHC2-RELATED"/>
    <property type="match status" value="1"/>
</dbReference>
<keyword evidence="10" id="KW-1185">Reference proteome</keyword>
<dbReference type="Pfam" id="PF00420">
    <property type="entry name" value="Oxidored_q2"/>
    <property type="match status" value="1"/>
</dbReference>
<dbReference type="Proteomes" id="UP001501599">
    <property type="component" value="Unassembled WGS sequence"/>
</dbReference>
<dbReference type="RefSeq" id="WP_344340863.1">
    <property type="nucleotide sequence ID" value="NZ_BAAAQT010000005.1"/>
</dbReference>
<comment type="caution">
    <text evidence="9">The sequence shown here is derived from an EMBL/GenBank/DDBJ whole genome shotgun (WGS) entry which is preliminary data.</text>
</comment>
<evidence type="ECO:0000256" key="5">
    <source>
        <dbReference type="ARBA" id="ARBA00022989"/>
    </source>
</evidence>
<comment type="subcellular location">
    <subcellularLocation>
        <location evidence="1">Cell membrane</location>
        <topology evidence="1">Multi-pass membrane protein</topology>
    </subcellularLocation>
</comment>
<feature type="transmembrane region" description="Helical" evidence="8">
    <location>
        <begin position="30"/>
        <end position="52"/>
    </location>
</feature>
<protein>
    <recommendedName>
        <fullName evidence="11">Na(+)/H(+) antiporter subunit C</fullName>
    </recommendedName>
</protein>